<keyword evidence="2" id="KW-1185">Reference proteome</keyword>
<dbReference type="RefSeq" id="WP_024950982.1">
    <property type="nucleotide sequence ID" value="NZ_CAWOWR010000116.1"/>
</dbReference>
<name>A0A558HLT5_9GAMM</name>
<organism evidence="1 2">
    <name type="scientific">Cobetia crustatorum</name>
    <dbReference type="NCBI Taxonomy" id="553385"/>
    <lineage>
        <taxon>Bacteria</taxon>
        <taxon>Pseudomonadati</taxon>
        <taxon>Pseudomonadota</taxon>
        <taxon>Gammaproteobacteria</taxon>
        <taxon>Oceanospirillales</taxon>
        <taxon>Halomonadaceae</taxon>
        <taxon>Cobetia</taxon>
    </lineage>
</organism>
<reference evidence="1 2" key="1">
    <citation type="submission" date="2019-07" db="EMBL/GenBank/DDBJ databases">
        <title>Diversity of Bacteria from Kongsfjorden, Arctic.</title>
        <authorList>
            <person name="Yu Y."/>
        </authorList>
    </citation>
    <scope>NUCLEOTIDE SEQUENCE [LARGE SCALE GENOMIC DNA]</scope>
    <source>
        <strain evidence="1 2">SM1923</strain>
    </source>
</reference>
<dbReference type="Proteomes" id="UP000319941">
    <property type="component" value="Unassembled WGS sequence"/>
</dbReference>
<sequence>MARVINRSLLDFPRLTINLVTYPEGHSVMRHNDPMGSGSYYKFNVVLKKPAQGGIFETDDTIFSLFDRIVFFRPDLHEHSVSRIEQGKRVLLSIALHAPWR</sequence>
<accession>A0A558HLT5</accession>
<proteinExistence type="predicted"/>
<protein>
    <submittedName>
        <fullName evidence="1">2OG-Fe(II) oxygenase</fullName>
    </submittedName>
</protein>
<evidence type="ECO:0000313" key="1">
    <source>
        <dbReference type="EMBL" id="TVU70082.1"/>
    </source>
</evidence>
<gene>
    <name evidence="1" type="ORF">FQP86_09755</name>
</gene>
<dbReference type="AlphaFoldDB" id="A0A558HLT5"/>
<dbReference type="EMBL" id="VNFH01000006">
    <property type="protein sequence ID" value="TVU70082.1"/>
    <property type="molecule type" value="Genomic_DNA"/>
</dbReference>
<dbReference type="OrthoDB" id="8926130at2"/>
<evidence type="ECO:0000313" key="2">
    <source>
        <dbReference type="Proteomes" id="UP000319941"/>
    </source>
</evidence>
<comment type="caution">
    <text evidence="1">The sequence shown here is derived from an EMBL/GenBank/DDBJ whole genome shotgun (WGS) entry which is preliminary data.</text>
</comment>